<dbReference type="InterPro" id="IPR005311">
    <property type="entry name" value="PBP_dimer"/>
</dbReference>
<evidence type="ECO:0000259" key="10">
    <source>
        <dbReference type="Pfam" id="PF03717"/>
    </source>
</evidence>
<keyword evidence="7" id="KW-0573">Peptidoglycan synthesis</keyword>
<evidence type="ECO:0000256" key="2">
    <source>
        <dbReference type="ARBA" id="ARBA00004236"/>
    </source>
</evidence>
<keyword evidence="8" id="KW-1133">Transmembrane helix</keyword>
<keyword evidence="3" id="KW-1003">Cell membrane</keyword>
<evidence type="ECO:0000256" key="4">
    <source>
        <dbReference type="ARBA" id="ARBA00022645"/>
    </source>
</evidence>
<accession>A0A2X1PR32</accession>
<dbReference type="SUPFAM" id="SSF56519">
    <property type="entry name" value="Penicillin binding protein dimerisation domain"/>
    <property type="match status" value="1"/>
</dbReference>
<evidence type="ECO:0000256" key="6">
    <source>
        <dbReference type="ARBA" id="ARBA00022960"/>
    </source>
</evidence>
<evidence type="ECO:0000313" key="11">
    <source>
        <dbReference type="EMBL" id="SPX43329.1"/>
    </source>
</evidence>
<evidence type="ECO:0000256" key="8">
    <source>
        <dbReference type="ARBA" id="ARBA00022989"/>
    </source>
</evidence>
<dbReference type="GO" id="GO:0071555">
    <property type="term" value="P:cell wall organization"/>
    <property type="evidence" value="ECO:0007669"/>
    <property type="project" value="UniProtKB-KW"/>
</dbReference>
<organism evidence="11 12">
    <name type="scientific">Haemophilus influenzae</name>
    <dbReference type="NCBI Taxonomy" id="727"/>
    <lineage>
        <taxon>Bacteria</taxon>
        <taxon>Pseudomonadati</taxon>
        <taxon>Pseudomonadota</taxon>
        <taxon>Gammaproteobacteria</taxon>
        <taxon>Pasteurellales</taxon>
        <taxon>Pasteurellaceae</taxon>
        <taxon>Haemophilus</taxon>
    </lineage>
</organism>
<keyword evidence="9" id="KW-0961">Cell wall biogenesis/degradation</keyword>
<dbReference type="GO" id="GO:0008360">
    <property type="term" value="P:regulation of cell shape"/>
    <property type="evidence" value="ECO:0007669"/>
    <property type="project" value="UniProtKB-KW"/>
</dbReference>
<dbReference type="InterPro" id="IPR036138">
    <property type="entry name" value="PBP_dimer_sf"/>
</dbReference>
<dbReference type="AlphaFoldDB" id="A0A2X1PR32"/>
<comment type="subcellular location">
    <subcellularLocation>
        <location evidence="2">Cell membrane</location>
    </subcellularLocation>
    <subcellularLocation>
        <location evidence="1">Membrane</location>
        <topology evidence="1">Single-pass membrane protein</topology>
    </subcellularLocation>
</comment>
<sequence length="155" mass="18096">MGILLLTGVLFTNIYQLQIVNFDTYQTRSNGNRIKLLPLPPTRGLIYDRYGKLLAENLTFFGLYIVPEKTENLDRTLDELRYIVGLTDNDIENFKKERRRGTRYTPILLKPNLTEETNFTLCGKWLPIPELRGTSLFQTPLFIWRNNGAYFGLCR</sequence>
<evidence type="ECO:0000256" key="3">
    <source>
        <dbReference type="ARBA" id="ARBA00022475"/>
    </source>
</evidence>
<keyword evidence="8" id="KW-0472">Membrane</keyword>
<dbReference type="Proteomes" id="UP000249936">
    <property type="component" value="Unassembled WGS sequence"/>
</dbReference>
<evidence type="ECO:0000256" key="5">
    <source>
        <dbReference type="ARBA" id="ARBA00022692"/>
    </source>
</evidence>
<keyword evidence="4" id="KW-0378">Hydrolase</keyword>
<dbReference type="Pfam" id="PF03717">
    <property type="entry name" value="PBP_dimer"/>
    <property type="match status" value="1"/>
</dbReference>
<feature type="domain" description="Penicillin-binding protein dimerisation" evidence="10">
    <location>
        <begin position="39"/>
        <end position="118"/>
    </location>
</feature>
<reference evidence="11 12" key="1">
    <citation type="submission" date="2018-06" db="EMBL/GenBank/DDBJ databases">
        <authorList>
            <consortium name="Pathogen Informatics"/>
            <person name="Doyle S."/>
        </authorList>
    </citation>
    <scope>NUCLEOTIDE SEQUENCE [LARGE SCALE GENOMIC DNA]</scope>
    <source>
        <strain evidence="11 12">NCTC11872</strain>
    </source>
</reference>
<dbReference type="GO" id="GO:0009252">
    <property type="term" value="P:peptidoglycan biosynthetic process"/>
    <property type="evidence" value="ECO:0007669"/>
    <property type="project" value="UniProtKB-KW"/>
</dbReference>
<dbReference type="GO" id="GO:0071972">
    <property type="term" value="F:peptidoglycan L,D-transpeptidase activity"/>
    <property type="evidence" value="ECO:0007669"/>
    <property type="project" value="TreeGrafter"/>
</dbReference>
<keyword evidence="5" id="KW-0812">Transmembrane</keyword>
<evidence type="ECO:0000256" key="1">
    <source>
        <dbReference type="ARBA" id="ARBA00004167"/>
    </source>
</evidence>
<dbReference type="PANTHER" id="PTHR30627:SF2">
    <property type="entry name" value="PEPTIDOGLYCAN D,D-TRANSPEPTIDASE MRDA"/>
    <property type="match status" value="1"/>
</dbReference>
<protein>
    <submittedName>
        <fullName evidence="11">Transpeptidase involved in peptidoglycan synthesis (Penicillin-binding protein 2)</fullName>
    </submittedName>
</protein>
<gene>
    <name evidence="11" type="ORF">NCTC11872_02993</name>
</gene>
<evidence type="ECO:0000256" key="9">
    <source>
        <dbReference type="ARBA" id="ARBA00023316"/>
    </source>
</evidence>
<dbReference type="GO" id="GO:0008658">
    <property type="term" value="F:penicillin binding"/>
    <property type="evidence" value="ECO:0007669"/>
    <property type="project" value="InterPro"/>
</dbReference>
<dbReference type="GO" id="GO:0005886">
    <property type="term" value="C:plasma membrane"/>
    <property type="evidence" value="ECO:0007669"/>
    <property type="project" value="UniProtKB-SubCell"/>
</dbReference>
<name>A0A2X1PR32_HAEIF</name>
<dbReference type="PANTHER" id="PTHR30627">
    <property type="entry name" value="PEPTIDOGLYCAN D,D-TRANSPEPTIDASE"/>
    <property type="match status" value="1"/>
</dbReference>
<dbReference type="InterPro" id="IPR050515">
    <property type="entry name" value="Beta-lactam/transpept"/>
</dbReference>
<evidence type="ECO:0000313" key="12">
    <source>
        <dbReference type="Proteomes" id="UP000249936"/>
    </source>
</evidence>
<dbReference type="Gene3D" id="3.90.1310.10">
    <property type="entry name" value="Penicillin-binding protein 2a (Domain 2)"/>
    <property type="match status" value="1"/>
</dbReference>
<keyword evidence="4" id="KW-0121">Carboxypeptidase</keyword>
<dbReference type="EMBL" id="UASK01000015">
    <property type="protein sequence ID" value="SPX43329.1"/>
    <property type="molecule type" value="Genomic_DNA"/>
</dbReference>
<keyword evidence="4" id="KW-0645">Protease</keyword>
<evidence type="ECO:0000256" key="7">
    <source>
        <dbReference type="ARBA" id="ARBA00022984"/>
    </source>
</evidence>
<keyword evidence="6" id="KW-0133">Cell shape</keyword>
<proteinExistence type="predicted"/>